<evidence type="ECO:0000313" key="1">
    <source>
        <dbReference type="EMBL" id="CAF4384874.1"/>
    </source>
</evidence>
<dbReference type="Proteomes" id="UP000663881">
    <property type="component" value="Unassembled WGS sequence"/>
</dbReference>
<proteinExistence type="predicted"/>
<dbReference type="InterPro" id="IPR039727">
    <property type="entry name" value="SE/Ars2"/>
</dbReference>
<feature type="non-terminal residue" evidence="1">
    <location>
        <position position="1"/>
    </location>
</feature>
<comment type="caution">
    <text evidence="1">The sequence shown here is derived from an EMBL/GenBank/DDBJ whole genome shotgun (WGS) entry which is preliminary data.</text>
</comment>
<dbReference type="GO" id="GO:0016604">
    <property type="term" value="C:nuclear body"/>
    <property type="evidence" value="ECO:0007669"/>
    <property type="project" value="TreeGrafter"/>
</dbReference>
<feature type="non-terminal residue" evidence="1">
    <location>
        <position position="170"/>
    </location>
</feature>
<organism evidence="1 2">
    <name type="scientific">Adineta steineri</name>
    <dbReference type="NCBI Taxonomy" id="433720"/>
    <lineage>
        <taxon>Eukaryota</taxon>
        <taxon>Metazoa</taxon>
        <taxon>Spiralia</taxon>
        <taxon>Gnathifera</taxon>
        <taxon>Rotifera</taxon>
        <taxon>Eurotatoria</taxon>
        <taxon>Bdelloidea</taxon>
        <taxon>Adinetida</taxon>
        <taxon>Adinetidae</taxon>
        <taxon>Adineta</taxon>
    </lineage>
</organism>
<dbReference type="GO" id="GO:0031053">
    <property type="term" value="P:primary miRNA processing"/>
    <property type="evidence" value="ECO:0007669"/>
    <property type="project" value="TreeGrafter"/>
</dbReference>
<reference evidence="1" key="1">
    <citation type="submission" date="2021-02" db="EMBL/GenBank/DDBJ databases">
        <authorList>
            <person name="Nowell W R."/>
        </authorList>
    </citation>
    <scope>NUCLEOTIDE SEQUENCE</scope>
</reference>
<protein>
    <submittedName>
        <fullName evidence="1">Uncharacterized protein</fullName>
    </submittedName>
</protein>
<gene>
    <name evidence="1" type="ORF">OKA104_LOCUS50559</name>
</gene>
<dbReference type="PANTHER" id="PTHR13165:SF0">
    <property type="entry name" value="SERRATE RNA EFFECTOR MOLECULE HOMOLOG"/>
    <property type="match status" value="1"/>
</dbReference>
<dbReference type="EMBL" id="CAJOAY010025656">
    <property type="protein sequence ID" value="CAF4384874.1"/>
    <property type="molecule type" value="Genomic_DNA"/>
</dbReference>
<dbReference type="PANTHER" id="PTHR13165">
    <property type="entry name" value="ARSENITE-RESISTANCE PROTEIN 2"/>
    <property type="match status" value="1"/>
</dbReference>
<evidence type="ECO:0000313" key="2">
    <source>
        <dbReference type="Proteomes" id="UP000663881"/>
    </source>
</evidence>
<dbReference type="AlphaFoldDB" id="A0A820NAQ8"/>
<accession>A0A820NAQ8</accession>
<name>A0A820NAQ8_9BILA</name>
<sequence length="170" mass="19479">LITKIIKQLDERWNIWEPIDNDNEQKKTTIANVPSTTDDSEISSSTMNVSPSKNKNPIGFISYNPLLKNITEYLVEEADAEEEELLGDTSTNNENESNTFEIDKELTKVLDRLILYLRVVHSVDYYNGTEYAQEDSMPNRCGVIHVRGAPLTSITQTELTNFMQQFETRL</sequence>